<dbReference type="Proteomes" id="UP000036503">
    <property type="component" value="Unassembled WGS sequence"/>
</dbReference>
<dbReference type="EMBL" id="LEKT01000056">
    <property type="protein sequence ID" value="KMO85577.1"/>
    <property type="molecule type" value="Genomic_DNA"/>
</dbReference>
<dbReference type="OrthoDB" id="9794201at2"/>
<feature type="domain" description="Integrase catalytic" evidence="1">
    <location>
        <begin position="141"/>
        <end position="317"/>
    </location>
</feature>
<dbReference type="Pfam" id="PF13565">
    <property type="entry name" value="HTH_32"/>
    <property type="match status" value="1"/>
</dbReference>
<dbReference type="InterPro" id="IPR009057">
    <property type="entry name" value="Homeodomain-like_sf"/>
</dbReference>
<dbReference type="Pfam" id="PF00665">
    <property type="entry name" value="rve"/>
    <property type="match status" value="1"/>
</dbReference>
<accession>A0A0J6WUY1</accession>
<dbReference type="RefSeq" id="WP_053078190.1">
    <property type="nucleotide sequence ID" value="NZ_FUXD01000046.1"/>
</dbReference>
<name>A0A0J6WUY1_9FIRM</name>
<dbReference type="PROSITE" id="PS50994">
    <property type="entry name" value="INTEGRASE"/>
    <property type="match status" value="1"/>
</dbReference>
<dbReference type="PANTHER" id="PTHR35004">
    <property type="entry name" value="TRANSPOSASE RV3428C-RELATED"/>
    <property type="match status" value="1"/>
</dbReference>
<dbReference type="Pfam" id="PF09299">
    <property type="entry name" value="Mu-transpos_C"/>
    <property type="match status" value="1"/>
</dbReference>
<reference evidence="2 3" key="1">
    <citation type="submission" date="2015-06" db="EMBL/GenBank/DDBJ databases">
        <title>Draft genome sequence of beer spoilage bacterium Megasphaera cerevisiae type strain 20462.</title>
        <authorList>
            <person name="Kutumbaka K."/>
            <person name="Pasmowitz J."/>
            <person name="Mategko J."/>
            <person name="Reyes D."/>
            <person name="Friedrich A."/>
            <person name="Han S."/>
            <person name="Martens-Habbena W."/>
            <person name="Neal-McKinney J."/>
            <person name="Janagama H.K."/>
            <person name="Nadala C."/>
            <person name="Samadpour M."/>
        </authorList>
    </citation>
    <scope>NUCLEOTIDE SEQUENCE [LARGE SCALE GENOMIC DNA]</scope>
    <source>
        <strain evidence="2 3">DSM 20462</strain>
    </source>
</reference>
<dbReference type="InterPro" id="IPR015378">
    <property type="entry name" value="Transposase-like_Mu_C"/>
</dbReference>
<sequence length="444" mass="51076">MKKDKELDWGREEALKRFSLIAPLMEEDLPGIEKARRKTVLLSEKSVSERTLRRWLAAYRQGGFDALVPKERKDKGSCRAISPEVLALAEECRKELPRRSAGLIRDWLKTQGYTVARSTLERHLRQNGLSGRALKAQAQKAGHRRFARIGRCSLFQTDIKYGPYIPDPKHPAKKIRTYLLVIIDDATRMVAHAEFYDNQKLPILEDVLRKAIQKCGSPKALYADNGKIFISTWLKLACGRLNIRLLNTKPYSPESKGKVERFNRTVEQFISEVALQKPQSLKELNEQFRIWLSEGYHHQPHSAIGGKTPAEAFAQDTTPLRFHTLEALQDAFLWEAERTVDKSGCLKLEGQVYEAGIEYLRKKVILRYDPFDLSVAQLWYRGQKAKLITPLQIGESNHVGEKTLKHMEVTSESRILKAYAQEHQRRFRRNLGAFSLRQEVSTRV</sequence>
<dbReference type="InterPro" id="IPR047656">
    <property type="entry name" value="IS481-like_transpos"/>
</dbReference>
<dbReference type="InterPro" id="IPR036397">
    <property type="entry name" value="RNaseH_sf"/>
</dbReference>
<dbReference type="NCBIfam" id="NF033577">
    <property type="entry name" value="transpos_IS481"/>
    <property type="match status" value="1"/>
</dbReference>
<dbReference type="GO" id="GO:0015074">
    <property type="term" value="P:DNA integration"/>
    <property type="evidence" value="ECO:0007669"/>
    <property type="project" value="InterPro"/>
</dbReference>
<dbReference type="InterPro" id="IPR001584">
    <property type="entry name" value="Integrase_cat-core"/>
</dbReference>
<dbReference type="PATRIC" id="fig|1122219.3.peg.2660"/>
<dbReference type="GO" id="GO:0003676">
    <property type="term" value="F:nucleic acid binding"/>
    <property type="evidence" value="ECO:0007669"/>
    <property type="project" value="InterPro"/>
</dbReference>
<protein>
    <submittedName>
        <fullName evidence="2">Integrase</fullName>
    </submittedName>
</protein>
<keyword evidence="3" id="KW-1185">Reference proteome</keyword>
<dbReference type="AlphaFoldDB" id="A0A0J6WUY1"/>
<dbReference type="PANTHER" id="PTHR35004:SF6">
    <property type="entry name" value="TRANSPOSASE"/>
    <property type="match status" value="1"/>
</dbReference>
<dbReference type="SUPFAM" id="SSF46689">
    <property type="entry name" value="Homeodomain-like"/>
    <property type="match status" value="1"/>
</dbReference>
<organism evidence="2 3">
    <name type="scientific">Megasphaera cerevisiae DSM 20462</name>
    <dbReference type="NCBI Taxonomy" id="1122219"/>
    <lineage>
        <taxon>Bacteria</taxon>
        <taxon>Bacillati</taxon>
        <taxon>Bacillota</taxon>
        <taxon>Negativicutes</taxon>
        <taxon>Veillonellales</taxon>
        <taxon>Veillonellaceae</taxon>
        <taxon>Megasphaera</taxon>
    </lineage>
</organism>
<dbReference type="InterPro" id="IPR012337">
    <property type="entry name" value="RNaseH-like_sf"/>
</dbReference>
<evidence type="ECO:0000259" key="1">
    <source>
        <dbReference type="PROSITE" id="PS50994"/>
    </source>
</evidence>
<gene>
    <name evidence="2" type="ORF">AB840_12870</name>
</gene>
<dbReference type="SUPFAM" id="SSF53098">
    <property type="entry name" value="Ribonuclease H-like"/>
    <property type="match status" value="1"/>
</dbReference>
<dbReference type="InParanoid" id="A0A0J6WUY1"/>
<comment type="caution">
    <text evidence="2">The sequence shown here is derived from an EMBL/GenBank/DDBJ whole genome shotgun (WGS) entry which is preliminary data.</text>
</comment>
<evidence type="ECO:0000313" key="2">
    <source>
        <dbReference type="EMBL" id="KMO85577.1"/>
    </source>
</evidence>
<dbReference type="Gene3D" id="3.30.420.10">
    <property type="entry name" value="Ribonuclease H-like superfamily/Ribonuclease H"/>
    <property type="match status" value="1"/>
</dbReference>
<evidence type="ECO:0000313" key="3">
    <source>
        <dbReference type="Proteomes" id="UP000036503"/>
    </source>
</evidence>
<proteinExistence type="predicted"/>